<comment type="caution">
    <text evidence="1">The sequence shown here is derived from an EMBL/GenBank/DDBJ whole genome shotgun (WGS) entry which is preliminary data.</text>
</comment>
<proteinExistence type="predicted"/>
<evidence type="ECO:0000313" key="1">
    <source>
        <dbReference type="EMBL" id="CAK7932461.1"/>
    </source>
</evidence>
<accession>A0AAV1UCZ5</accession>
<protein>
    <submittedName>
        <fullName evidence="1">Uncharacterized protein</fullName>
    </submittedName>
</protein>
<dbReference type="AlphaFoldDB" id="A0AAV1UCZ5"/>
<evidence type="ECO:0000313" key="2">
    <source>
        <dbReference type="Proteomes" id="UP001162060"/>
    </source>
</evidence>
<name>A0AAV1UCZ5_9STRA</name>
<gene>
    <name evidence="1" type="ORF">PM001_LOCUS17611</name>
</gene>
<organism evidence="1 2">
    <name type="scientific">Peronospora matthiolae</name>
    <dbReference type="NCBI Taxonomy" id="2874970"/>
    <lineage>
        <taxon>Eukaryota</taxon>
        <taxon>Sar</taxon>
        <taxon>Stramenopiles</taxon>
        <taxon>Oomycota</taxon>
        <taxon>Peronosporomycetes</taxon>
        <taxon>Peronosporales</taxon>
        <taxon>Peronosporaceae</taxon>
        <taxon>Peronospora</taxon>
    </lineage>
</organism>
<dbReference type="EMBL" id="CAKLBY020000190">
    <property type="protein sequence ID" value="CAK7932461.1"/>
    <property type="molecule type" value="Genomic_DNA"/>
</dbReference>
<sequence>MIPMALHVDNQAVLKQLADEASSLKAEHFDVRLKFFYDYARRGVVAAQYVRSELQLADLLTNSLTLLRSQSCASCYNSAK</sequence>
<dbReference type="Proteomes" id="UP001162060">
    <property type="component" value="Unassembled WGS sequence"/>
</dbReference>
<reference evidence="1" key="1">
    <citation type="submission" date="2024-01" db="EMBL/GenBank/DDBJ databases">
        <authorList>
            <person name="Webb A."/>
        </authorList>
    </citation>
    <scope>NUCLEOTIDE SEQUENCE</scope>
    <source>
        <strain evidence="1">Pm1</strain>
    </source>
</reference>